<dbReference type="CDD" id="cd07377">
    <property type="entry name" value="WHTH_GntR"/>
    <property type="match status" value="1"/>
</dbReference>
<dbReference type="SUPFAM" id="SSF48008">
    <property type="entry name" value="GntR ligand-binding domain-like"/>
    <property type="match status" value="1"/>
</dbReference>
<evidence type="ECO:0000313" key="5">
    <source>
        <dbReference type="EMBL" id="MEJ8814083.1"/>
    </source>
</evidence>
<comment type="caution">
    <text evidence="5">The sequence shown here is derived from an EMBL/GenBank/DDBJ whole genome shotgun (WGS) entry which is preliminary data.</text>
</comment>
<dbReference type="InterPro" id="IPR011711">
    <property type="entry name" value="GntR_C"/>
</dbReference>
<dbReference type="Proteomes" id="UP001365846">
    <property type="component" value="Unassembled WGS sequence"/>
</dbReference>
<evidence type="ECO:0000256" key="3">
    <source>
        <dbReference type="ARBA" id="ARBA00023163"/>
    </source>
</evidence>
<dbReference type="InterPro" id="IPR000524">
    <property type="entry name" value="Tscrpt_reg_HTH_GntR"/>
</dbReference>
<dbReference type="RefSeq" id="WP_340359311.1">
    <property type="nucleotide sequence ID" value="NZ_JBBKZU010000011.1"/>
</dbReference>
<protein>
    <submittedName>
        <fullName evidence="5">GntR family transcriptional regulator</fullName>
    </submittedName>
</protein>
<keyword evidence="1" id="KW-0805">Transcription regulation</keyword>
<dbReference type="InterPro" id="IPR036390">
    <property type="entry name" value="WH_DNA-bd_sf"/>
</dbReference>
<dbReference type="Gene3D" id="1.10.10.10">
    <property type="entry name" value="Winged helix-like DNA-binding domain superfamily/Winged helix DNA-binding domain"/>
    <property type="match status" value="1"/>
</dbReference>
<dbReference type="EMBL" id="JBBKZU010000011">
    <property type="protein sequence ID" value="MEJ8814083.1"/>
    <property type="molecule type" value="Genomic_DNA"/>
</dbReference>
<evidence type="ECO:0000313" key="6">
    <source>
        <dbReference type="Proteomes" id="UP001365846"/>
    </source>
</evidence>
<organism evidence="5 6">
    <name type="scientific">Variovorax ureilyticus</name>
    <dbReference type="NCBI Taxonomy" id="1836198"/>
    <lineage>
        <taxon>Bacteria</taxon>
        <taxon>Pseudomonadati</taxon>
        <taxon>Pseudomonadota</taxon>
        <taxon>Betaproteobacteria</taxon>
        <taxon>Burkholderiales</taxon>
        <taxon>Comamonadaceae</taxon>
        <taxon>Variovorax</taxon>
    </lineage>
</organism>
<evidence type="ECO:0000256" key="2">
    <source>
        <dbReference type="ARBA" id="ARBA00023125"/>
    </source>
</evidence>
<dbReference type="InterPro" id="IPR008920">
    <property type="entry name" value="TF_FadR/GntR_C"/>
</dbReference>
<dbReference type="SMART" id="SM00895">
    <property type="entry name" value="FCD"/>
    <property type="match status" value="1"/>
</dbReference>
<dbReference type="Pfam" id="PF00392">
    <property type="entry name" value="GntR"/>
    <property type="match status" value="1"/>
</dbReference>
<gene>
    <name evidence="5" type="ORF">WKW77_23565</name>
</gene>
<dbReference type="PROSITE" id="PS50949">
    <property type="entry name" value="HTH_GNTR"/>
    <property type="match status" value="1"/>
</dbReference>
<evidence type="ECO:0000259" key="4">
    <source>
        <dbReference type="PROSITE" id="PS50949"/>
    </source>
</evidence>
<dbReference type="PANTHER" id="PTHR43537">
    <property type="entry name" value="TRANSCRIPTIONAL REGULATOR, GNTR FAMILY"/>
    <property type="match status" value="1"/>
</dbReference>
<dbReference type="Gene3D" id="1.20.120.530">
    <property type="entry name" value="GntR ligand-binding domain-like"/>
    <property type="match status" value="1"/>
</dbReference>
<keyword evidence="6" id="KW-1185">Reference proteome</keyword>
<proteinExistence type="predicted"/>
<evidence type="ECO:0000256" key="1">
    <source>
        <dbReference type="ARBA" id="ARBA00023015"/>
    </source>
</evidence>
<dbReference type="Pfam" id="PF07729">
    <property type="entry name" value="FCD"/>
    <property type="match status" value="1"/>
</dbReference>
<dbReference type="PRINTS" id="PR00035">
    <property type="entry name" value="HTHGNTR"/>
</dbReference>
<reference evidence="5 6" key="1">
    <citation type="submission" date="2024-03" db="EMBL/GenBank/DDBJ databases">
        <title>Novel species of the genus Variovorax.</title>
        <authorList>
            <person name="Liu Q."/>
            <person name="Xin Y.-H."/>
        </authorList>
    </citation>
    <scope>NUCLEOTIDE SEQUENCE [LARGE SCALE GENOMIC DNA]</scope>
    <source>
        <strain evidence="5 6">KACC 18899</strain>
    </source>
</reference>
<keyword evidence="2" id="KW-0238">DNA-binding</keyword>
<keyword evidence="3" id="KW-0804">Transcription</keyword>
<name>A0ABU8VK98_9BURK</name>
<dbReference type="InterPro" id="IPR036388">
    <property type="entry name" value="WH-like_DNA-bd_sf"/>
</dbReference>
<feature type="domain" description="HTH gntR-type" evidence="4">
    <location>
        <begin position="13"/>
        <end position="80"/>
    </location>
</feature>
<dbReference type="SMART" id="SM00345">
    <property type="entry name" value="HTH_GNTR"/>
    <property type="match status" value="1"/>
</dbReference>
<accession>A0ABU8VK98</accession>
<dbReference type="PANTHER" id="PTHR43537:SF45">
    <property type="entry name" value="GNTR FAMILY REGULATORY PROTEIN"/>
    <property type="match status" value="1"/>
</dbReference>
<dbReference type="SUPFAM" id="SSF46785">
    <property type="entry name" value="Winged helix' DNA-binding domain"/>
    <property type="match status" value="1"/>
</dbReference>
<sequence length="235" mass="25943">MSTLPKVRLDRSRHAAPQVLEKLRDAILSLELEPGTVLARQELAEHFGVSQTPVREALLRLSEEGLVDVFPQHATLVSRIDLAAARQAHFLRRSIELEIVHQLAEDAPPGLVEDLEAQIARQAALAAAQQYGDFVEADRRFHQLMYEAAGVAGLWDMVARMSGHVDRLRRLHLPTAGKTEAILRDHRAIAQAIKRGDAPGAQKALRKHLSGTLSAVAEICARYPDYIEAEEAQPA</sequence>